<dbReference type="InterPro" id="IPR050109">
    <property type="entry name" value="HTH-type_TetR-like_transc_reg"/>
</dbReference>
<keyword evidence="8" id="KW-1185">Reference proteome</keyword>
<protein>
    <submittedName>
        <fullName evidence="7">TetR/AcrR family transcriptional regulator</fullName>
    </submittedName>
</protein>
<dbReference type="PRINTS" id="PR00455">
    <property type="entry name" value="HTHTETR"/>
</dbReference>
<feature type="domain" description="HTH tetR-type" evidence="6">
    <location>
        <begin position="6"/>
        <end position="66"/>
    </location>
</feature>
<comment type="caution">
    <text evidence="7">The sequence shown here is derived from an EMBL/GenBank/DDBJ whole genome shotgun (WGS) entry which is preliminary data.</text>
</comment>
<dbReference type="Proteomes" id="UP000706039">
    <property type="component" value="Unassembled WGS sequence"/>
</dbReference>
<evidence type="ECO:0000259" key="6">
    <source>
        <dbReference type="PROSITE" id="PS50977"/>
    </source>
</evidence>
<keyword evidence="1" id="KW-0678">Repressor</keyword>
<gene>
    <name evidence="7" type="ORF">K7G82_16620</name>
</gene>
<dbReference type="InterPro" id="IPR009057">
    <property type="entry name" value="Homeodomain-like_sf"/>
</dbReference>
<evidence type="ECO:0000256" key="3">
    <source>
        <dbReference type="ARBA" id="ARBA00023125"/>
    </source>
</evidence>
<sequence>MRTPRKQVREAVLDAAEALFRARGFQAASLEDIARAAKLTKGAVYSNFAGKDELFLAVLETHVGHTIARYRAATDDGDGGGDADEARTLDRMAEFLARSAIEDAAWSAAFAEFALHASRRPATAAALAAVRGRLRQEVIALLRPIVDHGQADEARLERAATLFFAIGNGLTLEALSDATRVDASVYREALERLLES</sequence>
<dbReference type="PANTHER" id="PTHR30055">
    <property type="entry name" value="HTH-TYPE TRANSCRIPTIONAL REGULATOR RUTR"/>
    <property type="match status" value="1"/>
</dbReference>
<evidence type="ECO:0000256" key="2">
    <source>
        <dbReference type="ARBA" id="ARBA00023015"/>
    </source>
</evidence>
<dbReference type="PROSITE" id="PS50977">
    <property type="entry name" value="HTH_TETR_2"/>
    <property type="match status" value="1"/>
</dbReference>
<name>A0ABS7PRG8_9SPHN</name>
<dbReference type="InterPro" id="IPR039538">
    <property type="entry name" value="BetI_C"/>
</dbReference>
<dbReference type="InterPro" id="IPR001647">
    <property type="entry name" value="HTH_TetR"/>
</dbReference>
<dbReference type="EMBL" id="JAINVV010000008">
    <property type="protein sequence ID" value="MBY8823931.1"/>
    <property type="molecule type" value="Genomic_DNA"/>
</dbReference>
<keyword evidence="3 5" id="KW-0238">DNA-binding</keyword>
<keyword evidence="2" id="KW-0805">Transcription regulation</keyword>
<dbReference type="Pfam" id="PF13977">
    <property type="entry name" value="TetR_C_6"/>
    <property type="match status" value="1"/>
</dbReference>
<dbReference type="SUPFAM" id="SSF48498">
    <property type="entry name" value="Tetracyclin repressor-like, C-terminal domain"/>
    <property type="match status" value="1"/>
</dbReference>
<evidence type="ECO:0000256" key="5">
    <source>
        <dbReference type="PROSITE-ProRule" id="PRU00335"/>
    </source>
</evidence>
<evidence type="ECO:0000256" key="1">
    <source>
        <dbReference type="ARBA" id="ARBA00022491"/>
    </source>
</evidence>
<dbReference type="Pfam" id="PF00440">
    <property type="entry name" value="TetR_N"/>
    <property type="match status" value="1"/>
</dbReference>
<dbReference type="InterPro" id="IPR036271">
    <property type="entry name" value="Tet_transcr_reg_TetR-rel_C_sf"/>
</dbReference>
<dbReference type="Gene3D" id="1.10.357.10">
    <property type="entry name" value="Tetracycline Repressor, domain 2"/>
    <property type="match status" value="1"/>
</dbReference>
<dbReference type="SUPFAM" id="SSF46689">
    <property type="entry name" value="Homeodomain-like"/>
    <property type="match status" value="1"/>
</dbReference>
<dbReference type="RefSeq" id="WP_222991036.1">
    <property type="nucleotide sequence ID" value="NZ_JAINVV010000008.1"/>
</dbReference>
<accession>A0ABS7PRG8</accession>
<evidence type="ECO:0000313" key="8">
    <source>
        <dbReference type="Proteomes" id="UP000706039"/>
    </source>
</evidence>
<feature type="DNA-binding region" description="H-T-H motif" evidence="5">
    <location>
        <begin position="29"/>
        <end position="48"/>
    </location>
</feature>
<organism evidence="7 8">
    <name type="scientific">Sphingomonas colocasiae</name>
    <dbReference type="NCBI Taxonomy" id="1848973"/>
    <lineage>
        <taxon>Bacteria</taxon>
        <taxon>Pseudomonadati</taxon>
        <taxon>Pseudomonadota</taxon>
        <taxon>Alphaproteobacteria</taxon>
        <taxon>Sphingomonadales</taxon>
        <taxon>Sphingomonadaceae</taxon>
        <taxon>Sphingomonas</taxon>
    </lineage>
</organism>
<evidence type="ECO:0000313" key="7">
    <source>
        <dbReference type="EMBL" id="MBY8823931.1"/>
    </source>
</evidence>
<keyword evidence="4" id="KW-0804">Transcription</keyword>
<dbReference type="PANTHER" id="PTHR30055:SF241">
    <property type="entry name" value="TRANSCRIPTIONAL REGULATORY PROTEIN"/>
    <property type="match status" value="1"/>
</dbReference>
<reference evidence="7 8" key="1">
    <citation type="submission" date="2021-08" db="EMBL/GenBank/DDBJ databases">
        <authorList>
            <person name="Tuo L."/>
        </authorList>
    </citation>
    <scope>NUCLEOTIDE SEQUENCE [LARGE SCALE GENOMIC DNA]</scope>
    <source>
        <strain evidence="7 8">JCM 31229</strain>
    </source>
</reference>
<evidence type="ECO:0000256" key="4">
    <source>
        <dbReference type="ARBA" id="ARBA00023163"/>
    </source>
</evidence>
<proteinExistence type="predicted"/>